<dbReference type="Gene3D" id="3.40.50.300">
    <property type="entry name" value="P-loop containing nucleotide triphosphate hydrolases"/>
    <property type="match status" value="1"/>
</dbReference>
<sequence>MAEALGIASSIVSLVDVSWTIIKYLKDVKEASKERDRLSKELFGLVYWLNEVKPLTDETEPKDLWLVTMQRLSGPIVQLIALLDDLTKEFELAPSGTTEKATEPGTEKVKSRLLEKVKAVKHRLLWKFKKESVEDALEKIERIKSLMIVAVQRDHFTLSQAIDMKVDGVLDSTNRIEQVTQRVDTNVFKIRDQVAHINDGVLQIQSQGQKAEDDDLCMCVIAWLTDLNFKSVQAEKLSQRVGDTGGWFLESKKFQKWVHGSAPSSCLWCPGNSGVGKTILASIIVDYLQSLDYKKKTLILSIFCDYQSATTQTIPTLLCSLLKQLVQDSGLSDPITLLYNLCCHDGTRPSLNVLTKILSQELESFHHVYIVLEALDEFTDNNGGREELINTIRKLNNNIHLLVTSRDITTISLLFKADSRLDIRAANNDINSYIMSKLSCGRLARLIKGRDDLRWEILNRVTKKADGMCITHAVILVEPID</sequence>
<organism evidence="3 4">
    <name type="scientific">Armillaria borealis</name>
    <dbReference type="NCBI Taxonomy" id="47425"/>
    <lineage>
        <taxon>Eukaryota</taxon>
        <taxon>Fungi</taxon>
        <taxon>Dikarya</taxon>
        <taxon>Basidiomycota</taxon>
        <taxon>Agaricomycotina</taxon>
        <taxon>Agaricomycetes</taxon>
        <taxon>Agaricomycetidae</taxon>
        <taxon>Agaricales</taxon>
        <taxon>Marasmiineae</taxon>
        <taxon>Physalacriaceae</taxon>
        <taxon>Armillaria</taxon>
    </lineage>
</organism>
<dbReference type="PANTHER" id="PTHR10039">
    <property type="entry name" value="AMELOGENIN"/>
    <property type="match status" value="1"/>
</dbReference>
<evidence type="ECO:0000313" key="3">
    <source>
        <dbReference type="EMBL" id="KAK0430759.1"/>
    </source>
</evidence>
<name>A0AA39MEG8_9AGAR</name>
<dbReference type="InterPro" id="IPR027417">
    <property type="entry name" value="P-loop_NTPase"/>
</dbReference>
<feature type="domain" description="Nephrocystin 3-like N-terminal" evidence="2">
    <location>
        <begin position="243"/>
        <end position="406"/>
    </location>
</feature>
<keyword evidence="1" id="KW-0677">Repeat</keyword>
<dbReference type="EMBL" id="JAUEPT010000134">
    <property type="protein sequence ID" value="KAK0430759.1"/>
    <property type="molecule type" value="Genomic_DNA"/>
</dbReference>
<gene>
    <name evidence="3" type="ORF">EV421DRAFT_241470</name>
</gene>
<evidence type="ECO:0000259" key="2">
    <source>
        <dbReference type="Pfam" id="PF24883"/>
    </source>
</evidence>
<dbReference type="AlphaFoldDB" id="A0AA39MEG8"/>
<reference evidence="3" key="1">
    <citation type="submission" date="2023-06" db="EMBL/GenBank/DDBJ databases">
        <authorList>
            <consortium name="Lawrence Berkeley National Laboratory"/>
            <person name="Ahrendt S."/>
            <person name="Sahu N."/>
            <person name="Indic B."/>
            <person name="Wong-Bajracharya J."/>
            <person name="Merenyi Z."/>
            <person name="Ke H.-M."/>
            <person name="Monk M."/>
            <person name="Kocsube S."/>
            <person name="Drula E."/>
            <person name="Lipzen A."/>
            <person name="Balint B."/>
            <person name="Henrissat B."/>
            <person name="Andreopoulos B."/>
            <person name="Martin F.M."/>
            <person name="Harder C.B."/>
            <person name="Rigling D."/>
            <person name="Ford K.L."/>
            <person name="Foster G.D."/>
            <person name="Pangilinan J."/>
            <person name="Papanicolaou A."/>
            <person name="Barry K."/>
            <person name="LaButti K."/>
            <person name="Viragh M."/>
            <person name="Koriabine M."/>
            <person name="Yan M."/>
            <person name="Riley R."/>
            <person name="Champramary S."/>
            <person name="Plett K.L."/>
            <person name="Tsai I.J."/>
            <person name="Slot J."/>
            <person name="Sipos G."/>
            <person name="Plett J."/>
            <person name="Nagy L.G."/>
            <person name="Grigoriev I.V."/>
        </authorList>
    </citation>
    <scope>NUCLEOTIDE SEQUENCE</scope>
    <source>
        <strain evidence="3">FPL87.14</strain>
    </source>
</reference>
<dbReference type="Proteomes" id="UP001175226">
    <property type="component" value="Unassembled WGS sequence"/>
</dbReference>
<dbReference type="InterPro" id="IPR056884">
    <property type="entry name" value="NPHP3-like_N"/>
</dbReference>
<evidence type="ECO:0000256" key="1">
    <source>
        <dbReference type="ARBA" id="ARBA00022737"/>
    </source>
</evidence>
<protein>
    <recommendedName>
        <fullName evidence="2">Nephrocystin 3-like N-terminal domain-containing protein</fullName>
    </recommendedName>
</protein>
<comment type="caution">
    <text evidence="3">The sequence shown here is derived from an EMBL/GenBank/DDBJ whole genome shotgun (WGS) entry which is preliminary data.</text>
</comment>
<dbReference type="SUPFAM" id="SSF52540">
    <property type="entry name" value="P-loop containing nucleoside triphosphate hydrolases"/>
    <property type="match status" value="1"/>
</dbReference>
<keyword evidence="4" id="KW-1185">Reference proteome</keyword>
<evidence type="ECO:0000313" key="4">
    <source>
        <dbReference type="Proteomes" id="UP001175226"/>
    </source>
</evidence>
<accession>A0AA39MEG8</accession>
<dbReference type="PANTHER" id="PTHR10039:SF15">
    <property type="entry name" value="NACHT DOMAIN-CONTAINING PROTEIN"/>
    <property type="match status" value="1"/>
</dbReference>
<dbReference type="Pfam" id="PF24883">
    <property type="entry name" value="NPHP3_N"/>
    <property type="match status" value="1"/>
</dbReference>
<proteinExistence type="predicted"/>